<dbReference type="KEGG" id="pter:C2L65_44895"/>
<organism evidence="3 4">
    <name type="scientific">Paraburkholderia terrae</name>
    <dbReference type="NCBI Taxonomy" id="311230"/>
    <lineage>
        <taxon>Bacteria</taxon>
        <taxon>Pseudomonadati</taxon>
        <taxon>Pseudomonadota</taxon>
        <taxon>Betaproteobacteria</taxon>
        <taxon>Burkholderiales</taxon>
        <taxon>Burkholderiaceae</taxon>
        <taxon>Paraburkholderia</taxon>
    </lineage>
</organism>
<dbReference type="GO" id="GO:0008903">
    <property type="term" value="F:hydroxypyruvate isomerase activity"/>
    <property type="evidence" value="ECO:0007669"/>
    <property type="project" value="TreeGrafter"/>
</dbReference>
<dbReference type="Pfam" id="PF01261">
    <property type="entry name" value="AP_endonuc_2"/>
    <property type="match status" value="1"/>
</dbReference>
<reference evidence="3 4" key="1">
    <citation type="submission" date="2018-01" db="EMBL/GenBank/DDBJ databases">
        <title>Species boundaries and ecological features among Paraburkholderia terrae DSMZ17804T, P. hospita DSMZ17164T and P. caribensis DSMZ13236T.</title>
        <authorList>
            <person name="Pratama A.A."/>
        </authorList>
    </citation>
    <scope>NUCLEOTIDE SEQUENCE [LARGE SCALE GENOMIC DNA]</scope>
    <source>
        <strain evidence="3 4">DSM 17804</strain>
    </source>
</reference>
<name>A0A2I8F4L3_9BURK</name>
<dbReference type="EMBL" id="CP026114">
    <property type="protein sequence ID" value="AUT66723.1"/>
    <property type="molecule type" value="Genomic_DNA"/>
</dbReference>
<dbReference type="SUPFAM" id="SSF51658">
    <property type="entry name" value="Xylose isomerase-like"/>
    <property type="match status" value="1"/>
</dbReference>
<dbReference type="PANTHER" id="PTHR43489:SF6">
    <property type="entry name" value="HYDROXYPYRUVATE ISOMERASE-RELATED"/>
    <property type="match status" value="1"/>
</dbReference>
<accession>A0A2I8F4L3</accession>
<gene>
    <name evidence="3" type="ORF">C2L65_44895</name>
</gene>
<dbReference type="OrthoDB" id="9786584at2"/>
<sequence length="286" mass="31741">MSSRWNLKYTSHLGYLHPDDPLFRESVSSSDPWDHVEFAAHKGLAGVLFPWAVERSKHDVSRFKAALQHFGLRSSCIVYAPLDAVMIPSWTKPDGWDEIESHLARTVPLAVDIGAPMLAVLLKQNEGESRLAQENAAVENLRRAGDRAAAAGLVIGIEHMVALPGMLLTNTEQAVALLDRVGHSAVKLIFDTGHVFEMGDDVNVAYRRALHHIGLIQFADMPGRVEPGAGTIDFESLLKQIQQYGDPEQLIDLEHGWTERSAHIENEGLLKMQALDATLYLREDRT</sequence>
<evidence type="ECO:0000313" key="3">
    <source>
        <dbReference type="EMBL" id="AUT66723.1"/>
    </source>
</evidence>
<dbReference type="GO" id="GO:0046487">
    <property type="term" value="P:glyoxylate metabolic process"/>
    <property type="evidence" value="ECO:0007669"/>
    <property type="project" value="TreeGrafter"/>
</dbReference>
<proteinExistence type="predicted"/>
<dbReference type="RefSeq" id="WP_042314892.1">
    <property type="nucleotide sequence ID" value="NZ_CP026114.1"/>
</dbReference>
<dbReference type="PANTHER" id="PTHR43489">
    <property type="entry name" value="ISOMERASE"/>
    <property type="match status" value="1"/>
</dbReference>
<dbReference type="Proteomes" id="UP000243502">
    <property type="component" value="Chromosome 4"/>
</dbReference>
<dbReference type="InterPro" id="IPR013022">
    <property type="entry name" value="Xyl_isomerase-like_TIM-brl"/>
</dbReference>
<protein>
    <recommendedName>
        <fullName evidence="2">Xylose isomerase-like TIM barrel domain-containing protein</fullName>
    </recommendedName>
</protein>
<dbReference type="Gene3D" id="3.20.20.150">
    <property type="entry name" value="Divalent-metal-dependent TIM barrel enzymes"/>
    <property type="match status" value="1"/>
</dbReference>
<dbReference type="AlphaFoldDB" id="A0A2I8F4L3"/>
<dbReference type="InterPro" id="IPR050417">
    <property type="entry name" value="Sugar_Epim/Isomerase"/>
</dbReference>
<keyword evidence="1" id="KW-0413">Isomerase</keyword>
<feature type="domain" description="Xylose isomerase-like TIM barrel" evidence="2">
    <location>
        <begin position="38"/>
        <end position="245"/>
    </location>
</feature>
<evidence type="ECO:0000259" key="2">
    <source>
        <dbReference type="Pfam" id="PF01261"/>
    </source>
</evidence>
<evidence type="ECO:0000313" key="4">
    <source>
        <dbReference type="Proteomes" id="UP000243502"/>
    </source>
</evidence>
<dbReference type="InterPro" id="IPR036237">
    <property type="entry name" value="Xyl_isomerase-like_sf"/>
</dbReference>
<evidence type="ECO:0000256" key="1">
    <source>
        <dbReference type="ARBA" id="ARBA00023235"/>
    </source>
</evidence>